<dbReference type="Proteomes" id="UP001614338">
    <property type="component" value="Unassembled WGS sequence"/>
</dbReference>
<proteinExistence type="predicted"/>
<organism evidence="1 2">
    <name type="scientific">Vreelandella lionensis</name>
    <dbReference type="NCBI Taxonomy" id="1144478"/>
    <lineage>
        <taxon>Bacteria</taxon>
        <taxon>Pseudomonadati</taxon>
        <taxon>Pseudomonadota</taxon>
        <taxon>Gammaproteobacteria</taxon>
        <taxon>Oceanospirillales</taxon>
        <taxon>Halomonadaceae</taxon>
        <taxon>Vreelandella</taxon>
    </lineage>
</organism>
<dbReference type="EMBL" id="JBITWC010000028">
    <property type="protein sequence ID" value="MFI8751474.1"/>
    <property type="molecule type" value="Genomic_DNA"/>
</dbReference>
<evidence type="ECO:0000313" key="2">
    <source>
        <dbReference type="Proteomes" id="UP001614338"/>
    </source>
</evidence>
<name>A0ABW8BW77_9GAMM</name>
<reference evidence="1 2" key="1">
    <citation type="submission" date="2024-10" db="EMBL/GenBank/DDBJ databases">
        <title>The Natural Products Discovery Center: Release of the First 8490 Sequenced Strains for Exploring Actinobacteria Biosynthetic Diversity.</title>
        <authorList>
            <person name="Kalkreuter E."/>
            <person name="Kautsar S.A."/>
            <person name="Yang D."/>
            <person name="Bader C.D."/>
            <person name="Teijaro C.N."/>
            <person name="Fluegel L."/>
            <person name="Davis C.M."/>
            <person name="Simpson J.R."/>
            <person name="Lauterbach L."/>
            <person name="Steele A.D."/>
            <person name="Gui C."/>
            <person name="Meng S."/>
            <person name="Li G."/>
            <person name="Viehrig K."/>
            <person name="Ye F."/>
            <person name="Su P."/>
            <person name="Kiefer A.F."/>
            <person name="Nichols A."/>
            <person name="Cepeda A.J."/>
            <person name="Yan W."/>
            <person name="Fan B."/>
            <person name="Jiang Y."/>
            <person name="Adhikari A."/>
            <person name="Zheng C.-J."/>
            <person name="Schuster L."/>
            <person name="Cowan T.M."/>
            <person name="Smanski M.J."/>
            <person name="Chevrette M.G."/>
            <person name="De Carvalho L.P.S."/>
            <person name="Shen B."/>
        </authorList>
    </citation>
    <scope>NUCLEOTIDE SEQUENCE [LARGE SCALE GENOMIC DNA]</scope>
    <source>
        <strain evidence="1 2">NPDC077409</strain>
    </source>
</reference>
<accession>A0ABW8BW77</accession>
<dbReference type="RefSeq" id="WP_253503819.1">
    <property type="nucleotide sequence ID" value="NZ_JBITWC010000028.1"/>
</dbReference>
<evidence type="ECO:0000313" key="1">
    <source>
        <dbReference type="EMBL" id="MFI8751474.1"/>
    </source>
</evidence>
<protein>
    <submittedName>
        <fullName evidence="1">Uncharacterized protein</fullName>
    </submittedName>
</protein>
<gene>
    <name evidence="1" type="ORF">ACIGG6_15920</name>
</gene>
<keyword evidence="2" id="KW-1185">Reference proteome</keyword>
<sequence>MNAVFSRLPMHWRCGALIKAGLVLVFTTVGGAPVSANAQALSLINGESTQKIALGELRHQSDVTFTVFDPYQGRDVEMRGVAFRDFLIEHFGEIPPALHFTAWDDYEVSLGGWDDPTWYLVTFEDGEPLTLRSRGPIRLVEREYSGRDVANLRDFNDWVWMIRSIEAQW</sequence>
<comment type="caution">
    <text evidence="1">The sequence shown here is derived from an EMBL/GenBank/DDBJ whole genome shotgun (WGS) entry which is preliminary data.</text>
</comment>